<sequence length="242" mass="25754">MAPFVIVHGGGGSSWEWQLVVAELARLGHEAVAVDLPTDDDSKGLADYADTVVDAVGDRSDVVLVAHSLGGFTAPLAAARVPLRRLVLVAAMIPAAGETATGWWASSGYHVAAAERAQREGVVVDMSDDAGTIAAFMHDVDPVLATEALRHGREQTDRAMHEAWPLRVWPDVPTSFLVLGDDRFFPPEFLAALARERLGIDADVMPGSHSAYLSRPAELARRLAAYAALPVTADETATRAAR</sequence>
<dbReference type="EMBL" id="WHPC01000007">
    <property type="protein sequence ID" value="MPV36190.1"/>
    <property type="molecule type" value="Genomic_DNA"/>
</dbReference>
<dbReference type="AlphaFoldDB" id="A0A6N7EDV4"/>
<dbReference type="PANTHER" id="PTHR37017">
    <property type="entry name" value="AB HYDROLASE-1 DOMAIN-CONTAINING PROTEIN-RELATED"/>
    <property type="match status" value="1"/>
</dbReference>
<dbReference type="InterPro" id="IPR029058">
    <property type="entry name" value="AB_hydrolase_fold"/>
</dbReference>
<keyword evidence="2" id="KW-0378">Hydrolase</keyword>
<comment type="caution">
    <text evidence="2">The sequence shown here is derived from an EMBL/GenBank/DDBJ whole genome shotgun (WGS) entry which is preliminary data.</text>
</comment>
<keyword evidence="3" id="KW-1185">Reference proteome</keyword>
<dbReference type="Gene3D" id="3.40.50.1820">
    <property type="entry name" value="alpha/beta hydrolase"/>
    <property type="match status" value="1"/>
</dbReference>
<dbReference type="Pfam" id="PF12697">
    <property type="entry name" value="Abhydrolase_6"/>
    <property type="match status" value="1"/>
</dbReference>
<organism evidence="2 3">
    <name type="scientific">Georgenia subflava</name>
    <dbReference type="NCBI Taxonomy" id="1622177"/>
    <lineage>
        <taxon>Bacteria</taxon>
        <taxon>Bacillati</taxon>
        <taxon>Actinomycetota</taxon>
        <taxon>Actinomycetes</taxon>
        <taxon>Micrococcales</taxon>
        <taxon>Bogoriellaceae</taxon>
        <taxon>Georgenia</taxon>
    </lineage>
</organism>
<protein>
    <submittedName>
        <fullName evidence="2">Alpha/beta fold hydrolase</fullName>
    </submittedName>
</protein>
<dbReference type="RefSeq" id="WP_152195831.1">
    <property type="nucleotide sequence ID" value="NZ_VUKD01000004.1"/>
</dbReference>
<proteinExistence type="predicted"/>
<dbReference type="OrthoDB" id="9773549at2"/>
<dbReference type="Proteomes" id="UP000437709">
    <property type="component" value="Unassembled WGS sequence"/>
</dbReference>
<evidence type="ECO:0000259" key="1">
    <source>
        <dbReference type="Pfam" id="PF12697"/>
    </source>
</evidence>
<dbReference type="InterPro" id="IPR052897">
    <property type="entry name" value="Sec-Metab_Biosynth_Hydrolase"/>
</dbReference>
<name>A0A6N7EDV4_9MICO</name>
<dbReference type="InterPro" id="IPR000073">
    <property type="entry name" value="AB_hydrolase_1"/>
</dbReference>
<evidence type="ECO:0000313" key="2">
    <source>
        <dbReference type="EMBL" id="MPV36190.1"/>
    </source>
</evidence>
<dbReference type="SUPFAM" id="SSF53474">
    <property type="entry name" value="alpha/beta-Hydrolases"/>
    <property type="match status" value="1"/>
</dbReference>
<dbReference type="GO" id="GO:0016787">
    <property type="term" value="F:hydrolase activity"/>
    <property type="evidence" value="ECO:0007669"/>
    <property type="project" value="UniProtKB-KW"/>
</dbReference>
<feature type="domain" description="AB hydrolase-1" evidence="1">
    <location>
        <begin position="4"/>
        <end position="221"/>
    </location>
</feature>
<reference evidence="2 3" key="1">
    <citation type="submission" date="2019-10" db="EMBL/GenBank/DDBJ databases">
        <title>Georgenia wutianyii sp. nov. and Georgenia yuyongxinii sp. nov. isolated from plateau pika (Ochotona curzoniae) in the Qinghai-Tibet plateau of China.</title>
        <authorList>
            <person name="Tian Z."/>
        </authorList>
    </citation>
    <scope>NUCLEOTIDE SEQUENCE [LARGE SCALE GENOMIC DNA]</scope>
    <source>
        <strain evidence="2 3">JCM 19765</strain>
    </source>
</reference>
<evidence type="ECO:0000313" key="3">
    <source>
        <dbReference type="Proteomes" id="UP000437709"/>
    </source>
</evidence>
<dbReference type="PANTHER" id="PTHR37017:SF11">
    <property type="entry name" value="ESTERASE_LIPASE_THIOESTERASE DOMAIN-CONTAINING PROTEIN"/>
    <property type="match status" value="1"/>
</dbReference>
<accession>A0A6N7EDV4</accession>
<gene>
    <name evidence="2" type="ORF">GB881_03865</name>
</gene>